<accession>A0A7E5VWK2</accession>
<protein>
    <submittedName>
        <fullName evidence="3">Uncharacterized protein LOC113497340</fullName>
    </submittedName>
</protein>
<sequence>MDKLFQIESLDEFQTVAQEVLSNLYCSRQKPQKIPIDDESINLAKKEFLAILSECNFDSSEIEEYVSSKGWPEDRVRLFLSFLKSNKSEVLVAAFNHYNSNFCETVVDFNWCTKMILGTSDLKTLKTPLLQLTFSTLNKSGKINKSMYEIDKDMLSKMINTLENIK</sequence>
<dbReference type="KEGG" id="tnl:113497340"/>
<dbReference type="OrthoDB" id="64318at2759"/>
<reference evidence="3" key="1">
    <citation type="submission" date="2025-08" db="UniProtKB">
        <authorList>
            <consortium name="RefSeq"/>
        </authorList>
    </citation>
    <scope>IDENTIFICATION</scope>
</reference>
<dbReference type="GeneID" id="113497340"/>
<dbReference type="Proteomes" id="UP000322000">
    <property type="component" value="Chromosome 9"/>
</dbReference>
<evidence type="ECO:0000259" key="1">
    <source>
        <dbReference type="PROSITE" id="PS51269"/>
    </source>
</evidence>
<organism evidence="2 3">
    <name type="scientific">Trichoplusia ni</name>
    <name type="common">Cabbage looper</name>
    <dbReference type="NCBI Taxonomy" id="7111"/>
    <lineage>
        <taxon>Eukaryota</taxon>
        <taxon>Metazoa</taxon>
        <taxon>Ecdysozoa</taxon>
        <taxon>Arthropoda</taxon>
        <taxon>Hexapoda</taxon>
        <taxon>Insecta</taxon>
        <taxon>Pterygota</taxon>
        <taxon>Neoptera</taxon>
        <taxon>Endopterygota</taxon>
        <taxon>Lepidoptera</taxon>
        <taxon>Glossata</taxon>
        <taxon>Ditrysia</taxon>
        <taxon>Noctuoidea</taxon>
        <taxon>Noctuidae</taxon>
        <taxon>Plusiinae</taxon>
        <taxon>Trichoplusia</taxon>
    </lineage>
</organism>
<evidence type="ECO:0000313" key="3">
    <source>
        <dbReference type="RefSeq" id="XP_026732662.1"/>
    </source>
</evidence>
<evidence type="ECO:0000313" key="2">
    <source>
        <dbReference type="Proteomes" id="UP000322000"/>
    </source>
</evidence>
<keyword evidence="2" id="KW-1185">Reference proteome</keyword>
<name>A0A7E5VWK2_TRINI</name>
<dbReference type="AlphaFoldDB" id="A0A7E5VWK2"/>
<dbReference type="InterPro" id="IPR017920">
    <property type="entry name" value="COMM"/>
</dbReference>
<dbReference type="PROSITE" id="PS51269">
    <property type="entry name" value="COMM"/>
    <property type="match status" value="1"/>
</dbReference>
<gene>
    <name evidence="3" type="primary">LOC113497340</name>
</gene>
<dbReference type="RefSeq" id="XP_026732662.1">
    <property type="nucleotide sequence ID" value="XM_026876861.1"/>
</dbReference>
<dbReference type="Pfam" id="PF07258">
    <property type="entry name" value="COMM_domain"/>
    <property type="match status" value="1"/>
</dbReference>
<proteinExistence type="predicted"/>
<dbReference type="InParanoid" id="A0A7E5VWK2"/>
<feature type="domain" description="COMM" evidence="1">
    <location>
        <begin position="105"/>
        <end position="166"/>
    </location>
</feature>